<reference evidence="2 4" key="3">
    <citation type="submission" date="2019-04" db="EMBL/GenBank/DDBJ databases">
        <title>Microbes associate with the intestines of laboratory mice.</title>
        <authorList>
            <person name="Navarre W."/>
            <person name="Wong E."/>
            <person name="Huang K."/>
            <person name="Tropini C."/>
            <person name="Ng K."/>
            <person name="Yu B."/>
        </authorList>
    </citation>
    <scope>NUCLEOTIDE SEQUENCE [LARGE SCALE GENOMIC DNA]</scope>
    <source>
        <strain evidence="2 4">NM06_A21</strain>
    </source>
</reference>
<dbReference type="RefSeq" id="WP_068959972.1">
    <property type="nucleotide sequence ID" value="NZ_CAJTAP010000025.1"/>
</dbReference>
<evidence type="ECO:0000313" key="4">
    <source>
        <dbReference type="Proteomes" id="UP000306630"/>
    </source>
</evidence>
<dbReference type="InterPro" id="IPR016024">
    <property type="entry name" value="ARM-type_fold"/>
</dbReference>
<name>A0A1B1S714_9BACT</name>
<protein>
    <submittedName>
        <fullName evidence="1">Uncharacterized protein</fullName>
    </submittedName>
</protein>
<accession>A0A1Z2XEU2</accession>
<dbReference type="SUPFAM" id="SSF48371">
    <property type="entry name" value="ARM repeat"/>
    <property type="match status" value="1"/>
</dbReference>
<dbReference type="Proteomes" id="UP000306630">
    <property type="component" value="Unassembled WGS sequence"/>
</dbReference>
<dbReference type="OrthoDB" id="1093681at2"/>
<reference evidence="3" key="1">
    <citation type="submission" date="2016-04" db="EMBL/GenBank/DDBJ databases">
        <title>Complete Genome Sequences of Twelve Strains of a Stable Defined Moderately Diverse Mouse Microbiota 2 (sDMDMm2).</title>
        <authorList>
            <person name="Uchimura Y."/>
            <person name="Wyss M."/>
            <person name="Brugiroux S."/>
            <person name="Limenitakis J.P."/>
            <person name="Stecher B."/>
            <person name="McCoy K.D."/>
            <person name="Macpherson A.J."/>
        </authorList>
    </citation>
    <scope>NUCLEOTIDE SEQUENCE [LARGE SCALE GENOMIC DNA]</scope>
    <source>
        <strain evidence="3">YL27</strain>
    </source>
</reference>
<dbReference type="EMBL" id="CP015402">
    <property type="protein sequence ID" value="ANU62579.1"/>
    <property type="molecule type" value="Genomic_DNA"/>
</dbReference>
<dbReference type="EMBL" id="SRYD01000038">
    <property type="protein sequence ID" value="TGY72824.1"/>
    <property type="molecule type" value="Genomic_DNA"/>
</dbReference>
<dbReference type="Proteomes" id="UP000186351">
    <property type="component" value="Chromosome"/>
</dbReference>
<dbReference type="AlphaFoldDB" id="A0A1B1S714"/>
<reference evidence="1" key="2">
    <citation type="submission" date="2017-04" db="EMBL/GenBank/DDBJ databases">
        <title>Complete Genome Sequences of Twelve Strains of a Stable Defined Moderately Diverse Mouse Microbiota 2 (sDMDMm2).</title>
        <authorList>
            <person name="Uchimura Y."/>
            <person name="Wyss M."/>
            <person name="Brugiroux S."/>
            <person name="Limenitakis J.P."/>
            <person name="Stecher B."/>
            <person name="McCoy K.D."/>
            <person name="Macpherson A.J."/>
        </authorList>
    </citation>
    <scope>NUCLEOTIDE SEQUENCE</scope>
    <source>
        <strain evidence="1">YL27</strain>
    </source>
</reference>
<evidence type="ECO:0000313" key="1">
    <source>
        <dbReference type="EMBL" id="ANU62579.1"/>
    </source>
</evidence>
<dbReference type="Gene3D" id="1.25.10.90">
    <property type="match status" value="1"/>
</dbReference>
<dbReference type="GeneID" id="65535559"/>
<dbReference type="STRING" id="1796646.A4V02_01735"/>
<gene>
    <name evidence="1" type="ORF">A4V02_01735</name>
    <name evidence="2" type="ORF">E5333_09930</name>
</gene>
<sequence>MDGDKSPLQAIKHRFYAMRNGIVADTLRRAGAEYRVIFGVNLPQLKEIASDIGYDAVLARELWANVSTRESVLLAPMIMPAEEFTIDEARRWVASAPSVEAVDVLCLRLLGRMPFAAQIADECLVSDSRLMQYAAMRLRSYIS</sequence>
<evidence type="ECO:0000313" key="3">
    <source>
        <dbReference type="Proteomes" id="UP000186351"/>
    </source>
</evidence>
<dbReference type="Pfam" id="PF08713">
    <property type="entry name" value="DNA_alkylation"/>
    <property type="match status" value="1"/>
</dbReference>
<dbReference type="PANTHER" id="PTHR41291">
    <property type="entry name" value="DNA ALKYLATION REPAIR PROTEIN"/>
    <property type="match status" value="1"/>
</dbReference>
<evidence type="ECO:0000313" key="2">
    <source>
        <dbReference type="EMBL" id="TGY72824.1"/>
    </source>
</evidence>
<keyword evidence="3" id="KW-1185">Reference proteome</keyword>
<organism evidence="1 3">
    <name type="scientific">Muribaculum intestinale</name>
    <dbReference type="NCBI Taxonomy" id="1796646"/>
    <lineage>
        <taxon>Bacteria</taxon>
        <taxon>Pseudomonadati</taxon>
        <taxon>Bacteroidota</taxon>
        <taxon>Bacteroidia</taxon>
        <taxon>Bacteroidales</taxon>
        <taxon>Muribaculaceae</taxon>
        <taxon>Muribaculum</taxon>
    </lineage>
</organism>
<dbReference type="InterPro" id="IPR014825">
    <property type="entry name" value="DNA_alkylation"/>
</dbReference>
<dbReference type="KEGG" id="pary:A4V02_01735"/>
<dbReference type="PANTHER" id="PTHR41291:SF1">
    <property type="entry name" value="DNA ALKYLATION REPAIR PROTEIN"/>
    <property type="match status" value="1"/>
</dbReference>
<proteinExistence type="predicted"/>
<accession>A0A1B1S714</accession>